<reference evidence="1" key="1">
    <citation type="submission" date="2019-02" db="EMBL/GenBank/DDBJ databases">
        <authorList>
            <person name="Gruber-Vodicka R. H."/>
            <person name="Seah K. B. B."/>
        </authorList>
    </citation>
    <scope>NUCLEOTIDE SEQUENCE</scope>
    <source>
        <strain evidence="1">BECK_BZ15</strain>
    </source>
</reference>
<protein>
    <submittedName>
        <fullName evidence="1">Uncharacterized protein</fullName>
    </submittedName>
</protein>
<organism evidence="1">
    <name type="scientific">Candidatus Kentrum sp. FW</name>
    <dbReference type="NCBI Taxonomy" id="2126338"/>
    <lineage>
        <taxon>Bacteria</taxon>
        <taxon>Pseudomonadati</taxon>
        <taxon>Pseudomonadota</taxon>
        <taxon>Gammaproteobacteria</taxon>
        <taxon>Candidatus Kentrum</taxon>
    </lineage>
</organism>
<dbReference type="AlphaFoldDB" id="A0A450S0X7"/>
<evidence type="ECO:0000313" key="1">
    <source>
        <dbReference type="EMBL" id="VFJ45307.1"/>
    </source>
</evidence>
<gene>
    <name evidence="1" type="ORF">BECKFW1821A_GA0114235_100931</name>
</gene>
<proteinExistence type="predicted"/>
<name>A0A450S0X7_9GAMM</name>
<dbReference type="EMBL" id="CAADEW010000009">
    <property type="protein sequence ID" value="VFJ45307.1"/>
    <property type="molecule type" value="Genomic_DNA"/>
</dbReference>
<accession>A0A450S0X7</accession>
<sequence length="54" mass="5946">MLSGGGKLPDGRYTQGFWFEPTIMAVDKLGITAAREEIFSLVPIVQRFGDFPGK</sequence>
<dbReference type="SUPFAM" id="SSF53720">
    <property type="entry name" value="ALDH-like"/>
    <property type="match status" value="1"/>
</dbReference>
<dbReference type="InterPro" id="IPR016161">
    <property type="entry name" value="Ald_DH/histidinol_DH"/>
</dbReference>
<dbReference type="GO" id="GO:0016491">
    <property type="term" value="F:oxidoreductase activity"/>
    <property type="evidence" value="ECO:0007669"/>
    <property type="project" value="InterPro"/>
</dbReference>